<comment type="subcellular location">
    <subcellularLocation>
        <location evidence="2">Cytoplasm</location>
    </subcellularLocation>
</comment>
<protein>
    <recommendedName>
        <fullName evidence="2">Probable acyltransferase</fullName>
        <ecNumber evidence="2">2.3.1.-</ecNumber>
    </recommendedName>
</protein>
<dbReference type="GO" id="GO:0005737">
    <property type="term" value="C:cytoplasm"/>
    <property type="evidence" value="ECO:0007669"/>
    <property type="project" value="UniProtKB-SubCell"/>
</dbReference>
<proteinExistence type="inferred from homology"/>
<dbReference type="GO" id="GO:0009086">
    <property type="term" value="P:methionine biosynthetic process"/>
    <property type="evidence" value="ECO:0007669"/>
    <property type="project" value="TreeGrafter"/>
</dbReference>
<evidence type="ECO:0000259" key="5">
    <source>
        <dbReference type="Pfam" id="PF00561"/>
    </source>
</evidence>
<organism evidence="6 7">
    <name type="scientific">Paraglaciecola chathamensis</name>
    <dbReference type="NCBI Taxonomy" id="368405"/>
    <lineage>
        <taxon>Bacteria</taxon>
        <taxon>Pseudomonadati</taxon>
        <taxon>Pseudomonadota</taxon>
        <taxon>Gammaproteobacteria</taxon>
        <taxon>Alteromonadales</taxon>
        <taxon>Alteromonadaceae</taxon>
        <taxon>Paraglaciecola</taxon>
    </lineage>
</organism>
<keyword evidence="2" id="KW-0012">Acyltransferase</keyword>
<dbReference type="Gene3D" id="3.40.50.1820">
    <property type="entry name" value="alpha/beta hydrolase"/>
    <property type="match status" value="1"/>
</dbReference>
<dbReference type="InterPro" id="IPR029058">
    <property type="entry name" value="AB_hydrolase_fold"/>
</dbReference>
<dbReference type="InterPro" id="IPR000073">
    <property type="entry name" value="AB_hydrolase_1"/>
</dbReference>
<evidence type="ECO:0000313" key="7">
    <source>
        <dbReference type="Proteomes" id="UP000622604"/>
    </source>
</evidence>
<keyword evidence="2" id="KW-0963">Cytoplasm</keyword>
<feature type="active site" description="Nucleophile" evidence="3">
    <location>
        <position position="185"/>
    </location>
</feature>
<feature type="domain" description="AB hydrolase-1" evidence="5">
    <location>
        <begin position="154"/>
        <end position="256"/>
    </location>
</feature>
<sequence>MSLTQLFQNGLLAAVALLLSAHLNAAQSYSQTGQLVEKKRFELERFTTFAGKTIKQLHVGWESYGTLNEAKDNVVLITHYFSATSHAAGKYKPDDASPGYWDNIIGPGKAIDTDKYFVISVDTLANLNAYDPNVITTGPASINPDTGKHYGLTFPVVTIRDFVNVQKALLESLGIKKLHAVVGASMGSMQALDWATAYPDWVERMISVIGSGQSDAWTTALLEKWAVPIQLDKHWANGDYYNAAPPTQGLTAALMFITQDALTPTFFNKTGKNLAYSSLEKGPLNDIRQQHSIVKWLKSRAEERAKLMDANHLLYLVRASQLYTAGHSGNLEEALSQVKAKTLFLPSFNDLLLMPYLAKNASSALAQQGKNTHYETLSGDLGHLNGVVGIEQAANKISAFLADN</sequence>
<keyword evidence="4" id="KW-0732">Signal</keyword>
<dbReference type="EMBL" id="BMZC01000007">
    <property type="protein sequence ID" value="GGZ68869.1"/>
    <property type="molecule type" value="Genomic_DNA"/>
</dbReference>
<feature type="active site" evidence="3">
    <location>
        <position position="383"/>
    </location>
</feature>
<dbReference type="AlphaFoldDB" id="A0A8H9LX74"/>
<dbReference type="GO" id="GO:0004414">
    <property type="term" value="F:homoserine O-acetyltransferase activity"/>
    <property type="evidence" value="ECO:0007669"/>
    <property type="project" value="TreeGrafter"/>
</dbReference>
<comment type="subunit">
    <text evidence="2">Homodimer.</text>
</comment>
<dbReference type="RefSeq" id="WP_191866421.1">
    <property type="nucleotide sequence ID" value="NZ_BMZC01000007.1"/>
</dbReference>
<keyword evidence="2" id="KW-0028">Amino-acid biosynthesis</keyword>
<reference evidence="6" key="2">
    <citation type="submission" date="2020-09" db="EMBL/GenBank/DDBJ databases">
        <authorList>
            <person name="Sun Q."/>
            <person name="Kim S."/>
        </authorList>
    </citation>
    <scope>NUCLEOTIDE SEQUENCE</scope>
    <source>
        <strain evidence="6">KCTC 32337</strain>
    </source>
</reference>
<keyword evidence="1 2" id="KW-0808">Transferase</keyword>
<dbReference type="PANTHER" id="PTHR32268">
    <property type="entry name" value="HOMOSERINE O-ACETYLTRANSFERASE"/>
    <property type="match status" value="1"/>
</dbReference>
<feature type="signal peptide" evidence="4">
    <location>
        <begin position="1"/>
        <end position="25"/>
    </location>
</feature>
<feature type="chain" id="PRO_5034293333" description="Probable acyltransferase" evidence="4">
    <location>
        <begin position="26"/>
        <end position="404"/>
    </location>
</feature>
<evidence type="ECO:0000256" key="1">
    <source>
        <dbReference type="ARBA" id="ARBA00022679"/>
    </source>
</evidence>
<name>A0A8H9LX74_9ALTE</name>
<comment type="caution">
    <text evidence="2">Lacks conserved residue(s) required for the propagation of feature annotation.</text>
</comment>
<evidence type="ECO:0000313" key="6">
    <source>
        <dbReference type="EMBL" id="GGZ68869.1"/>
    </source>
</evidence>
<dbReference type="HAMAP" id="MF_00296">
    <property type="entry name" value="MetX_acyltransf"/>
    <property type="match status" value="1"/>
</dbReference>
<dbReference type="PIRSF" id="PIRSF000443">
    <property type="entry name" value="Homoser_Ac_trans"/>
    <property type="match status" value="1"/>
</dbReference>
<comment type="caution">
    <text evidence="6">The sequence shown here is derived from an EMBL/GenBank/DDBJ whole genome shotgun (WGS) entry which is preliminary data.</text>
</comment>
<comment type="similarity">
    <text evidence="2">Belongs to the AB hydrolase superfamily. MetX family.</text>
</comment>
<accession>A0A8H9LX74</accession>
<gene>
    <name evidence="6" type="ORF">GCM10011274_29390</name>
</gene>
<dbReference type="Gene3D" id="1.10.1740.110">
    <property type="match status" value="1"/>
</dbReference>
<dbReference type="EC" id="2.3.1.-" evidence="2"/>
<evidence type="ECO:0000256" key="3">
    <source>
        <dbReference type="PIRSR" id="PIRSR000443-1"/>
    </source>
</evidence>
<evidence type="ECO:0000256" key="2">
    <source>
        <dbReference type="HAMAP-Rule" id="MF_00296"/>
    </source>
</evidence>
<evidence type="ECO:0000256" key="4">
    <source>
        <dbReference type="SAM" id="SignalP"/>
    </source>
</evidence>
<dbReference type="SUPFAM" id="SSF53474">
    <property type="entry name" value="alpha/beta-Hydrolases"/>
    <property type="match status" value="1"/>
</dbReference>
<reference evidence="6" key="1">
    <citation type="journal article" date="2014" name="Int. J. Syst. Evol. Microbiol.">
        <title>Complete genome sequence of Corynebacterium casei LMG S-19264T (=DSM 44701T), isolated from a smear-ripened cheese.</title>
        <authorList>
            <consortium name="US DOE Joint Genome Institute (JGI-PGF)"/>
            <person name="Walter F."/>
            <person name="Albersmeier A."/>
            <person name="Kalinowski J."/>
            <person name="Ruckert C."/>
        </authorList>
    </citation>
    <scope>NUCLEOTIDE SEQUENCE</scope>
    <source>
        <strain evidence="6">KCTC 32337</strain>
    </source>
</reference>
<dbReference type="NCBIfam" id="NF005262">
    <property type="entry name" value="PRK06765.1"/>
    <property type="match status" value="1"/>
</dbReference>
<dbReference type="Pfam" id="PF00561">
    <property type="entry name" value="Abhydrolase_1"/>
    <property type="match status" value="1"/>
</dbReference>
<feature type="active site" evidence="2 3">
    <location>
        <position position="350"/>
    </location>
</feature>
<dbReference type="Proteomes" id="UP000622604">
    <property type="component" value="Unassembled WGS sequence"/>
</dbReference>
<dbReference type="PANTHER" id="PTHR32268:SF11">
    <property type="entry name" value="HOMOSERINE O-ACETYLTRANSFERASE"/>
    <property type="match status" value="1"/>
</dbReference>
<dbReference type="InterPro" id="IPR008220">
    <property type="entry name" value="HAT_MetX-like"/>
</dbReference>
<dbReference type="GO" id="GO:0009092">
    <property type="term" value="P:homoserine metabolic process"/>
    <property type="evidence" value="ECO:0007669"/>
    <property type="project" value="TreeGrafter"/>
</dbReference>